<proteinExistence type="predicted"/>
<dbReference type="STRING" id="180088.A0A1J8PHL7"/>
<organism evidence="2 3">
    <name type="scientific">Rhizopogon vesiculosus</name>
    <dbReference type="NCBI Taxonomy" id="180088"/>
    <lineage>
        <taxon>Eukaryota</taxon>
        <taxon>Fungi</taxon>
        <taxon>Dikarya</taxon>
        <taxon>Basidiomycota</taxon>
        <taxon>Agaricomycotina</taxon>
        <taxon>Agaricomycetes</taxon>
        <taxon>Agaricomycetidae</taxon>
        <taxon>Boletales</taxon>
        <taxon>Suillineae</taxon>
        <taxon>Rhizopogonaceae</taxon>
        <taxon>Rhizopogon</taxon>
    </lineage>
</organism>
<dbReference type="EMBL" id="LVVM01006296">
    <property type="protein sequence ID" value="OJA08453.1"/>
    <property type="molecule type" value="Genomic_DNA"/>
</dbReference>
<accession>A0A1J8PHL7</accession>
<name>A0A1J8PHL7_9AGAM</name>
<feature type="compositionally biased region" description="Polar residues" evidence="1">
    <location>
        <begin position="636"/>
        <end position="647"/>
    </location>
</feature>
<comment type="caution">
    <text evidence="2">The sequence shown here is derived from an EMBL/GenBank/DDBJ whole genome shotgun (WGS) entry which is preliminary data.</text>
</comment>
<dbReference type="PANTHER" id="PTHR38702">
    <property type="entry name" value="CALPONIN-HOMOLOGY (CH) DOMAIN-CONTAINING PROTEIN"/>
    <property type="match status" value="1"/>
</dbReference>
<keyword evidence="3" id="KW-1185">Reference proteome</keyword>
<evidence type="ECO:0000313" key="2">
    <source>
        <dbReference type="EMBL" id="OJA08453.1"/>
    </source>
</evidence>
<sequence length="695" mass="77897">MASPSPSSTPPALTPDYTGSASPDSQSHADAAFKKARRQTAFYPNVNSANKPVKPFSRSAAKRQSVMTLGSIEHLQHYFTKTGIAPKSNPPKKLNGQLVPAIGGISAMKSAKASLGNVLEFDLPPSPTIPQVQPPPFLPFVKAYETDPEAFLPGVVEDLIAVADAWCLSSSKDDNSKRDPDLLSPHSSGTPRDHLDILNMLKITTRAIRSVRNYVIALPDDSAGTLRTQYRNKIAANPPQPKRNAQQQKIQADPLSLIRKSALEVLAALRELEEHFRVPLSDEAYDIQSDHGSFFLEQNPVSHSRVASPVTTSDASHDQDPDLSLDPDTSISFMRVQGRPESVPVWEDDYYDSHMSEEEREKREHWDDRLVLGGGWLYKQDIMLADLGKEKEVVRRYVDLVDDVLFGEVKEGKRGWEREREKTAKREKEGRGKGRRVSAGDADTFRFPSQQPLSSRRVFSSGLLDSMQRMTIMDEDEEMASVSEEESVDEEDLPEWAKHRAHALIHALLPEHLRSTLPPATDRNAFLFALSSGQHLCIAYNTGVRWSRKPWGFISSDSIHDIVALEAAEDEKEKSRTGWTFRRTDNLRLWAAYVVDLFSEVASLDTGRFFFSALKIRYLLSIVVPSAPGRTDQPLRPSQNTPTNSPSKVRFPTTEPPITFDPRLVARKEEGWDTMLSDALLKWVDVVIEERRGER</sequence>
<feature type="compositionally biased region" description="Basic and acidic residues" evidence="1">
    <location>
        <begin position="416"/>
        <end position="432"/>
    </location>
</feature>
<dbReference type="Proteomes" id="UP000183567">
    <property type="component" value="Unassembled WGS sequence"/>
</dbReference>
<dbReference type="OrthoDB" id="2534759at2759"/>
<protein>
    <submittedName>
        <fullName evidence="2">Uncharacterized protein</fullName>
    </submittedName>
</protein>
<feature type="compositionally biased region" description="Polar residues" evidence="1">
    <location>
        <begin position="17"/>
        <end position="28"/>
    </location>
</feature>
<feature type="region of interest" description="Disordered" evidence="1">
    <location>
        <begin position="1"/>
        <end position="47"/>
    </location>
</feature>
<dbReference type="AlphaFoldDB" id="A0A1J8PHL7"/>
<feature type="region of interest" description="Disordered" evidence="1">
    <location>
        <begin position="630"/>
        <end position="653"/>
    </location>
</feature>
<dbReference type="PANTHER" id="PTHR38702:SF1">
    <property type="entry name" value="CALPONIN-HOMOLOGY (CH) DOMAIN-CONTAINING PROTEIN"/>
    <property type="match status" value="1"/>
</dbReference>
<evidence type="ECO:0000256" key="1">
    <source>
        <dbReference type="SAM" id="MobiDB-lite"/>
    </source>
</evidence>
<reference evidence="2 3" key="1">
    <citation type="submission" date="2016-03" db="EMBL/GenBank/DDBJ databases">
        <title>Comparative genomics of the ectomycorrhizal sister species Rhizopogon vinicolor and Rhizopogon vesiculosus (Basidiomycota: Boletales) reveals a divergence of the mating type B locus.</title>
        <authorList>
            <person name="Mujic A.B."/>
            <person name="Kuo A."/>
            <person name="Tritt A."/>
            <person name="Lipzen A."/>
            <person name="Chen C."/>
            <person name="Johnson J."/>
            <person name="Sharma A."/>
            <person name="Barry K."/>
            <person name="Grigoriev I.V."/>
            <person name="Spatafora J.W."/>
        </authorList>
    </citation>
    <scope>NUCLEOTIDE SEQUENCE [LARGE SCALE GENOMIC DNA]</scope>
    <source>
        <strain evidence="2 3">AM-OR11-056</strain>
    </source>
</reference>
<evidence type="ECO:0000313" key="3">
    <source>
        <dbReference type="Proteomes" id="UP000183567"/>
    </source>
</evidence>
<gene>
    <name evidence="2" type="ORF">AZE42_05058</name>
</gene>
<feature type="region of interest" description="Disordered" evidence="1">
    <location>
        <begin position="416"/>
        <end position="446"/>
    </location>
</feature>
<feature type="region of interest" description="Disordered" evidence="1">
    <location>
        <begin position="305"/>
        <end position="324"/>
    </location>
</feature>